<gene>
    <name evidence="3" type="ORF">DILT_LOCUS18109</name>
</gene>
<protein>
    <submittedName>
        <fullName evidence="3">Uncharacterized protein</fullName>
    </submittedName>
</protein>
<accession>A0A3P7NS33</accession>
<sequence length="199" mass="21846">MKALFFQTKSKNKSQSSELPNRGAGKAPALVQKPAASDVVNTQLMQAIRHDLDQVALDLPVFGAMVQGLACTPPDDATLRQLHETKDRLGGLERRLEAFVRTLSGAMDPKLGNIKDKEATLAELIRVKEEIQDNIQQLQSFEKMRRVEEEKLMQAIRQNLDLVALDLPAFEAMVGGLACTPPDDITLRQLHVSSSSCGG</sequence>
<evidence type="ECO:0000256" key="1">
    <source>
        <dbReference type="SAM" id="Coils"/>
    </source>
</evidence>
<dbReference type="Proteomes" id="UP000281553">
    <property type="component" value="Unassembled WGS sequence"/>
</dbReference>
<evidence type="ECO:0000313" key="3">
    <source>
        <dbReference type="EMBL" id="VDN40023.1"/>
    </source>
</evidence>
<feature type="region of interest" description="Disordered" evidence="2">
    <location>
        <begin position="1"/>
        <end position="27"/>
    </location>
</feature>
<feature type="coiled-coil region" evidence="1">
    <location>
        <begin position="114"/>
        <end position="158"/>
    </location>
</feature>
<keyword evidence="1" id="KW-0175">Coiled coil</keyword>
<dbReference type="EMBL" id="UYRU01097443">
    <property type="protein sequence ID" value="VDN40023.1"/>
    <property type="molecule type" value="Genomic_DNA"/>
</dbReference>
<reference evidence="3 4" key="1">
    <citation type="submission" date="2018-11" db="EMBL/GenBank/DDBJ databases">
        <authorList>
            <consortium name="Pathogen Informatics"/>
        </authorList>
    </citation>
    <scope>NUCLEOTIDE SEQUENCE [LARGE SCALE GENOMIC DNA]</scope>
</reference>
<keyword evidence="4" id="KW-1185">Reference proteome</keyword>
<proteinExistence type="predicted"/>
<name>A0A3P7NS33_DIBLA</name>
<feature type="compositionally biased region" description="Polar residues" evidence="2">
    <location>
        <begin position="7"/>
        <end position="19"/>
    </location>
</feature>
<evidence type="ECO:0000256" key="2">
    <source>
        <dbReference type="SAM" id="MobiDB-lite"/>
    </source>
</evidence>
<evidence type="ECO:0000313" key="4">
    <source>
        <dbReference type="Proteomes" id="UP000281553"/>
    </source>
</evidence>
<organism evidence="3 4">
    <name type="scientific">Dibothriocephalus latus</name>
    <name type="common">Fish tapeworm</name>
    <name type="synonym">Diphyllobothrium latum</name>
    <dbReference type="NCBI Taxonomy" id="60516"/>
    <lineage>
        <taxon>Eukaryota</taxon>
        <taxon>Metazoa</taxon>
        <taxon>Spiralia</taxon>
        <taxon>Lophotrochozoa</taxon>
        <taxon>Platyhelminthes</taxon>
        <taxon>Cestoda</taxon>
        <taxon>Eucestoda</taxon>
        <taxon>Diphyllobothriidea</taxon>
        <taxon>Diphyllobothriidae</taxon>
        <taxon>Dibothriocephalus</taxon>
    </lineage>
</organism>
<dbReference type="AlphaFoldDB" id="A0A3P7NS33"/>